<dbReference type="PANTHER" id="PTHR47861">
    <property type="entry name" value="FKBP-TYPE PEPTIDYL-PROLYL CIS-TRANS ISOMERASE SLYD"/>
    <property type="match status" value="1"/>
</dbReference>
<organism evidence="11 12">
    <name type="scientific">Prorocentrum cordatum</name>
    <dbReference type="NCBI Taxonomy" id="2364126"/>
    <lineage>
        <taxon>Eukaryota</taxon>
        <taxon>Sar</taxon>
        <taxon>Alveolata</taxon>
        <taxon>Dinophyceae</taxon>
        <taxon>Prorocentrales</taxon>
        <taxon>Prorocentraceae</taxon>
        <taxon>Prorocentrum</taxon>
    </lineage>
</organism>
<keyword evidence="12" id="KW-1185">Reference proteome</keyword>
<dbReference type="SUPFAM" id="SSF54534">
    <property type="entry name" value="FKBP-like"/>
    <property type="match status" value="2"/>
</dbReference>
<dbReference type="InterPro" id="IPR046357">
    <property type="entry name" value="PPIase_dom_sf"/>
</dbReference>
<evidence type="ECO:0000259" key="10">
    <source>
        <dbReference type="PROSITE" id="PS50059"/>
    </source>
</evidence>
<dbReference type="Gene3D" id="3.10.50.40">
    <property type="match status" value="2"/>
</dbReference>
<comment type="subcellular location">
    <subcellularLocation>
        <location evidence="2">Cytoplasm</location>
    </subcellularLocation>
</comment>
<dbReference type="PANTHER" id="PTHR47861:SF3">
    <property type="entry name" value="FKBP-TYPE PEPTIDYL-PROLYL CIS-TRANS ISOMERASE SLYD"/>
    <property type="match status" value="1"/>
</dbReference>
<feature type="domain" description="PPIase FKBP-type" evidence="10">
    <location>
        <begin position="17"/>
        <end position="97"/>
    </location>
</feature>
<proteinExistence type="inferred from homology"/>
<feature type="domain" description="PPIase FKBP-type" evidence="10">
    <location>
        <begin position="174"/>
        <end position="216"/>
    </location>
</feature>
<keyword evidence="8 9" id="KW-0413">Isomerase</keyword>
<comment type="similarity">
    <text evidence="3">Belongs to the FKBP-type PPIase family.</text>
</comment>
<evidence type="ECO:0000256" key="8">
    <source>
        <dbReference type="ARBA" id="ARBA00023235"/>
    </source>
</evidence>
<keyword evidence="6 9" id="KW-0697">Rotamase</keyword>
<dbReference type="Proteomes" id="UP001189429">
    <property type="component" value="Unassembled WGS sequence"/>
</dbReference>
<name>A0ABN9QZ18_9DINO</name>
<evidence type="ECO:0000256" key="5">
    <source>
        <dbReference type="ARBA" id="ARBA00022490"/>
    </source>
</evidence>
<evidence type="ECO:0000256" key="3">
    <source>
        <dbReference type="ARBA" id="ARBA00006577"/>
    </source>
</evidence>
<accession>A0ABN9QZ18</accession>
<evidence type="ECO:0000256" key="2">
    <source>
        <dbReference type="ARBA" id="ARBA00004496"/>
    </source>
</evidence>
<keyword evidence="5" id="KW-0963">Cytoplasm</keyword>
<evidence type="ECO:0000313" key="11">
    <source>
        <dbReference type="EMBL" id="CAK0810598.1"/>
    </source>
</evidence>
<comment type="catalytic activity">
    <reaction evidence="1 9">
        <text>[protein]-peptidylproline (omega=180) = [protein]-peptidylproline (omega=0)</text>
        <dbReference type="Rhea" id="RHEA:16237"/>
        <dbReference type="Rhea" id="RHEA-COMP:10747"/>
        <dbReference type="Rhea" id="RHEA-COMP:10748"/>
        <dbReference type="ChEBI" id="CHEBI:83833"/>
        <dbReference type="ChEBI" id="CHEBI:83834"/>
        <dbReference type="EC" id="5.2.1.8"/>
    </reaction>
</comment>
<evidence type="ECO:0000256" key="4">
    <source>
        <dbReference type="ARBA" id="ARBA00013194"/>
    </source>
</evidence>
<evidence type="ECO:0000256" key="1">
    <source>
        <dbReference type="ARBA" id="ARBA00000971"/>
    </source>
</evidence>
<gene>
    <name evidence="11" type="ORF">PCOR1329_LOCUS15510</name>
</gene>
<feature type="non-terminal residue" evidence="11">
    <location>
        <position position="1"/>
    </location>
</feature>
<evidence type="ECO:0000256" key="9">
    <source>
        <dbReference type="PROSITE-ProRule" id="PRU00277"/>
    </source>
</evidence>
<dbReference type="InterPro" id="IPR001179">
    <property type="entry name" value="PPIase_FKBP_dom"/>
</dbReference>
<comment type="caution">
    <text evidence="11">The sequence shown here is derived from an EMBL/GenBank/DDBJ whole genome shotgun (WGS) entry which is preliminary data.</text>
</comment>
<dbReference type="EC" id="5.2.1.8" evidence="4 9"/>
<keyword evidence="7" id="KW-0143">Chaperone</keyword>
<reference evidence="11" key="1">
    <citation type="submission" date="2023-10" db="EMBL/GenBank/DDBJ databases">
        <authorList>
            <person name="Chen Y."/>
            <person name="Shah S."/>
            <person name="Dougan E. K."/>
            <person name="Thang M."/>
            <person name="Chan C."/>
        </authorList>
    </citation>
    <scope>NUCLEOTIDE SEQUENCE [LARGE SCALE GENOMIC DNA]</scope>
</reference>
<sequence length="287" mass="30944">RPRRGFSAPARDVVEKGLLVYVHITGRLDDGTVFDDSDERGGPLVYIQGAGQVPRGLEAGVEGMRVGEARELRLQPAEAFGEADPDLVREVAVENLPDGCEVGTRLSVSVPGAEEARPAVVRAIGSKTATLDVNHQLAGKILNYSVRLVRCTELPQLSLEIQTPGDGKTYPVPGDQVTVHYTGSIAESGEEFDSSRSRAPFTFTIGLGQVIKGWDEVAGRKRVHTRGLAVWTLRQPPHVDTGWLLCGCPARKGSRIHGTVLRCPDREGMDVGMVRRAWRGAPADVPG</sequence>
<evidence type="ECO:0000256" key="7">
    <source>
        <dbReference type="ARBA" id="ARBA00023186"/>
    </source>
</evidence>
<dbReference type="Pfam" id="PF00254">
    <property type="entry name" value="FKBP_C"/>
    <property type="match status" value="2"/>
</dbReference>
<dbReference type="PROSITE" id="PS50059">
    <property type="entry name" value="FKBP_PPIASE"/>
    <property type="match status" value="2"/>
</dbReference>
<evidence type="ECO:0000313" key="12">
    <source>
        <dbReference type="Proteomes" id="UP001189429"/>
    </source>
</evidence>
<protein>
    <recommendedName>
        <fullName evidence="4 9">peptidylprolyl isomerase</fullName>
        <ecNumber evidence="4 9">5.2.1.8</ecNumber>
    </recommendedName>
</protein>
<dbReference type="EMBL" id="CAUYUJ010004696">
    <property type="protein sequence ID" value="CAK0810598.1"/>
    <property type="molecule type" value="Genomic_DNA"/>
</dbReference>
<evidence type="ECO:0000256" key="6">
    <source>
        <dbReference type="ARBA" id="ARBA00023110"/>
    </source>
</evidence>